<comment type="caution">
    <text evidence="2">The sequence shown here is derived from an EMBL/GenBank/DDBJ whole genome shotgun (WGS) entry which is preliminary data.</text>
</comment>
<evidence type="ECO:0000256" key="1">
    <source>
        <dbReference type="SAM" id="Phobius"/>
    </source>
</evidence>
<protein>
    <recommendedName>
        <fullName evidence="4">Conjugal transfer protein TraB</fullName>
    </recommendedName>
</protein>
<organism evidence="2 3">
    <name type="scientific">Novosphingobium indicum</name>
    <dbReference type="NCBI Taxonomy" id="462949"/>
    <lineage>
        <taxon>Bacteria</taxon>
        <taxon>Pseudomonadati</taxon>
        <taxon>Pseudomonadota</taxon>
        <taxon>Alphaproteobacteria</taxon>
        <taxon>Sphingomonadales</taxon>
        <taxon>Sphingomonadaceae</taxon>
        <taxon>Novosphingobium</taxon>
    </lineage>
</organism>
<gene>
    <name evidence="2" type="ORF">GCM10011349_12550</name>
</gene>
<keyword evidence="1" id="KW-0812">Transmembrane</keyword>
<name>A0ABQ2JIQ2_9SPHN</name>
<dbReference type="EMBL" id="BMLK01000005">
    <property type="protein sequence ID" value="GGN45957.1"/>
    <property type="molecule type" value="Genomic_DNA"/>
</dbReference>
<evidence type="ECO:0008006" key="4">
    <source>
        <dbReference type="Google" id="ProtNLM"/>
    </source>
</evidence>
<feature type="transmembrane region" description="Helical" evidence="1">
    <location>
        <begin position="47"/>
        <end position="68"/>
    </location>
</feature>
<keyword evidence="1" id="KW-0472">Membrane</keyword>
<keyword evidence="3" id="KW-1185">Reference proteome</keyword>
<accession>A0ABQ2JIQ2</accession>
<keyword evidence="1" id="KW-1133">Transmembrane helix</keyword>
<proteinExistence type="predicted"/>
<evidence type="ECO:0000313" key="2">
    <source>
        <dbReference type="EMBL" id="GGN45957.1"/>
    </source>
</evidence>
<evidence type="ECO:0000313" key="3">
    <source>
        <dbReference type="Proteomes" id="UP000605099"/>
    </source>
</evidence>
<sequence>MDDNALDKLLRKLATEAPMMDAGPEFHDSLWQRIGQMTEAREHRRRTILGLAIFAIGLGAGMGTQYPVPAQPVSYTLADGADLAPSTLLHVAP</sequence>
<reference evidence="3" key="1">
    <citation type="journal article" date="2019" name="Int. J. Syst. Evol. Microbiol.">
        <title>The Global Catalogue of Microorganisms (GCM) 10K type strain sequencing project: providing services to taxonomists for standard genome sequencing and annotation.</title>
        <authorList>
            <consortium name="The Broad Institute Genomics Platform"/>
            <consortium name="The Broad Institute Genome Sequencing Center for Infectious Disease"/>
            <person name="Wu L."/>
            <person name="Ma J."/>
        </authorList>
    </citation>
    <scope>NUCLEOTIDE SEQUENCE [LARGE SCALE GENOMIC DNA]</scope>
    <source>
        <strain evidence="3">CGMCC 1.6784</strain>
    </source>
</reference>
<dbReference type="Proteomes" id="UP000605099">
    <property type="component" value="Unassembled WGS sequence"/>
</dbReference>